<evidence type="ECO:0000259" key="6">
    <source>
        <dbReference type="Pfam" id="PF25944"/>
    </source>
</evidence>
<dbReference type="GO" id="GO:0015562">
    <property type="term" value="F:efflux transmembrane transporter activity"/>
    <property type="evidence" value="ECO:0007669"/>
    <property type="project" value="TreeGrafter"/>
</dbReference>
<dbReference type="Pfam" id="PF25917">
    <property type="entry name" value="BSH_RND"/>
    <property type="match status" value="1"/>
</dbReference>
<proteinExistence type="inferred from homology"/>
<dbReference type="PANTHER" id="PTHR30469">
    <property type="entry name" value="MULTIDRUG RESISTANCE PROTEIN MDTA"/>
    <property type="match status" value="1"/>
</dbReference>
<comment type="similarity">
    <text evidence="2">Belongs to the membrane fusion protein (MFP) (TC 8.A.1) family.</text>
</comment>
<dbReference type="Gene3D" id="2.40.30.170">
    <property type="match status" value="1"/>
</dbReference>
<dbReference type="InterPro" id="IPR058626">
    <property type="entry name" value="MdtA-like_b-barrel"/>
</dbReference>
<dbReference type="InterPro" id="IPR006143">
    <property type="entry name" value="RND_pump_MFP"/>
</dbReference>
<dbReference type="EMBL" id="JACCCU010000001">
    <property type="protein sequence ID" value="NYF90378.1"/>
    <property type="molecule type" value="Genomic_DNA"/>
</dbReference>
<feature type="domain" description="Multidrug resistance protein MdtA-like beta-barrel" evidence="6">
    <location>
        <begin position="236"/>
        <end position="315"/>
    </location>
</feature>
<evidence type="ECO:0000256" key="4">
    <source>
        <dbReference type="SAM" id="SignalP"/>
    </source>
</evidence>
<dbReference type="Gene3D" id="2.40.50.100">
    <property type="match status" value="1"/>
</dbReference>
<feature type="signal peptide" evidence="4">
    <location>
        <begin position="1"/>
        <end position="26"/>
    </location>
</feature>
<organism evidence="7 8">
    <name type="scientific">Tunturiibacter lichenicola</name>
    <dbReference type="NCBI Taxonomy" id="2051959"/>
    <lineage>
        <taxon>Bacteria</taxon>
        <taxon>Pseudomonadati</taxon>
        <taxon>Acidobacteriota</taxon>
        <taxon>Terriglobia</taxon>
        <taxon>Terriglobales</taxon>
        <taxon>Acidobacteriaceae</taxon>
        <taxon>Tunturiibacter</taxon>
    </lineage>
</organism>
<evidence type="ECO:0000313" key="8">
    <source>
        <dbReference type="Proteomes" id="UP000564385"/>
    </source>
</evidence>
<dbReference type="InterPro" id="IPR058625">
    <property type="entry name" value="MdtA-like_BSH"/>
</dbReference>
<accession>A0A852VBU5</accession>
<dbReference type="PANTHER" id="PTHR30469:SF36">
    <property type="entry name" value="BLL3903 PROTEIN"/>
    <property type="match status" value="1"/>
</dbReference>
<evidence type="ECO:0000256" key="1">
    <source>
        <dbReference type="ARBA" id="ARBA00004236"/>
    </source>
</evidence>
<dbReference type="AlphaFoldDB" id="A0A852VBU5"/>
<dbReference type="NCBIfam" id="TIGR01730">
    <property type="entry name" value="RND_mfp"/>
    <property type="match status" value="1"/>
</dbReference>
<evidence type="ECO:0000259" key="5">
    <source>
        <dbReference type="Pfam" id="PF25917"/>
    </source>
</evidence>
<dbReference type="Proteomes" id="UP000564385">
    <property type="component" value="Unassembled WGS sequence"/>
</dbReference>
<comment type="subcellular location">
    <subcellularLocation>
        <location evidence="1">Cell membrane</location>
    </subcellularLocation>
</comment>
<dbReference type="Pfam" id="PF25944">
    <property type="entry name" value="Beta-barrel_RND"/>
    <property type="match status" value="1"/>
</dbReference>
<keyword evidence="4" id="KW-0732">Signal</keyword>
<dbReference type="Gene3D" id="2.40.420.20">
    <property type="match status" value="1"/>
</dbReference>
<dbReference type="SUPFAM" id="SSF111369">
    <property type="entry name" value="HlyD-like secretion proteins"/>
    <property type="match status" value="1"/>
</dbReference>
<sequence>MQANKTLALLCAVICIPLASCSRVVAHANTSPPEGVPVHVARAVSQDVPLELAAVGNVEAVESVDVKPRVAGQIKEVAFTEGQNVTKGQLLFTIDRDTLSRQQAQQQAELDRDVAMEQQATAIAARDAASQKQSQSDADTAVKLGDLGVLSGQSVKQAVTASDTTRASLQADKAAIAAAAGAINADRARIAQTQLQLNFAQVVAPIAGRAGAAMVKAGNVIRENDTTLVTLLQLAPIRVTFGIPEQALAEVQRLSSLGPLEVEAGPSDGPLGKGRLEFIDNTVDPATGTIRLKATFPNTDGALWPGEFVNVRLRLRVDVNQLVVPQSAIQQGLEGTYAWRIQASIATMVPVTVLRTYRPPTSSQAASEVAVLGSGLRQGDMIVTEGQLRLTPGARVSPIDAPSSQDSLTNNTLRNAAP</sequence>
<protein>
    <submittedName>
        <fullName evidence="7">Multidrug efflux system membrane fusion protein</fullName>
    </submittedName>
</protein>
<evidence type="ECO:0000256" key="3">
    <source>
        <dbReference type="SAM" id="MobiDB-lite"/>
    </source>
</evidence>
<feature type="region of interest" description="Disordered" evidence="3">
    <location>
        <begin position="393"/>
        <end position="418"/>
    </location>
</feature>
<evidence type="ECO:0000313" key="7">
    <source>
        <dbReference type="EMBL" id="NYF90378.1"/>
    </source>
</evidence>
<comment type="caution">
    <text evidence="7">The sequence shown here is derived from an EMBL/GenBank/DDBJ whole genome shotgun (WGS) entry which is preliminary data.</text>
</comment>
<gene>
    <name evidence="7" type="ORF">HDF08_002445</name>
</gene>
<reference evidence="7 8" key="1">
    <citation type="submission" date="2020-07" db="EMBL/GenBank/DDBJ databases">
        <title>Genomic Encyclopedia of Type Strains, Phase IV (KMG-V): Genome sequencing to study the core and pangenomes of soil and plant-associated prokaryotes.</title>
        <authorList>
            <person name="Whitman W."/>
        </authorList>
    </citation>
    <scope>NUCLEOTIDE SEQUENCE [LARGE SCALE GENOMIC DNA]</scope>
    <source>
        <strain evidence="7 8">M8UP22</strain>
    </source>
</reference>
<dbReference type="Gene3D" id="1.10.287.470">
    <property type="entry name" value="Helix hairpin bin"/>
    <property type="match status" value="1"/>
</dbReference>
<feature type="compositionally biased region" description="Polar residues" evidence="3">
    <location>
        <begin position="402"/>
        <end position="418"/>
    </location>
</feature>
<feature type="chain" id="PRO_5032754413" evidence="4">
    <location>
        <begin position="27"/>
        <end position="418"/>
    </location>
</feature>
<feature type="domain" description="Multidrug resistance protein MdtA-like barrel-sandwich hybrid" evidence="5">
    <location>
        <begin position="63"/>
        <end position="229"/>
    </location>
</feature>
<dbReference type="GO" id="GO:1990281">
    <property type="term" value="C:efflux pump complex"/>
    <property type="evidence" value="ECO:0007669"/>
    <property type="project" value="TreeGrafter"/>
</dbReference>
<name>A0A852VBU5_9BACT</name>
<evidence type="ECO:0000256" key="2">
    <source>
        <dbReference type="ARBA" id="ARBA00009477"/>
    </source>
</evidence>